<name>A0A1E4R3C9_9BACI</name>
<dbReference type="GO" id="GO:0016787">
    <property type="term" value="F:hydrolase activity"/>
    <property type="evidence" value="ECO:0007669"/>
    <property type="project" value="UniProtKB-KW"/>
</dbReference>
<gene>
    <name evidence="3" type="ORF">BG258_03190</name>
</gene>
<dbReference type="InterPro" id="IPR005754">
    <property type="entry name" value="Sortase"/>
</dbReference>
<accession>A0A1E4R3C9</accession>
<protein>
    <submittedName>
        <fullName evidence="3">SrtB family sortase</fullName>
    </submittedName>
</protein>
<dbReference type="Pfam" id="PF04203">
    <property type="entry name" value="Sortase"/>
    <property type="match status" value="1"/>
</dbReference>
<comment type="caution">
    <text evidence="3">The sequence shown here is derived from an EMBL/GenBank/DDBJ whole genome shotgun (WGS) entry which is preliminary data.</text>
</comment>
<dbReference type="AlphaFoldDB" id="A0A1E4R3C9"/>
<organism evidence="3 4">
    <name type="scientific">Lysinibacillus fusiformis</name>
    <dbReference type="NCBI Taxonomy" id="28031"/>
    <lineage>
        <taxon>Bacteria</taxon>
        <taxon>Bacillati</taxon>
        <taxon>Bacillota</taxon>
        <taxon>Bacilli</taxon>
        <taxon>Bacillales</taxon>
        <taxon>Bacillaceae</taxon>
        <taxon>Lysinibacillus</taxon>
    </lineage>
</organism>
<dbReference type="OrthoDB" id="9806013at2"/>
<evidence type="ECO:0000313" key="3">
    <source>
        <dbReference type="EMBL" id="ODV54960.1"/>
    </source>
</evidence>
<reference evidence="3 4" key="1">
    <citation type="submission" date="2016-09" db="EMBL/GenBank/DDBJ databases">
        <title>Draft genome sequence of the soil isolate, Lysinibacillus fusiformis M5, a potential hypoxanthine producer.</title>
        <authorList>
            <person name="Gallegos-Monterrosa R."/>
            <person name="Maroti G."/>
            <person name="Balint B."/>
            <person name="Kovacs A.T."/>
        </authorList>
    </citation>
    <scope>NUCLEOTIDE SEQUENCE [LARGE SCALE GENOMIC DNA]</scope>
    <source>
        <strain evidence="3 4">M5</strain>
    </source>
</reference>
<evidence type="ECO:0000313" key="4">
    <source>
        <dbReference type="Proteomes" id="UP000094784"/>
    </source>
</evidence>
<feature type="active site" description="Acyl-thioester intermediate" evidence="2">
    <location>
        <position position="240"/>
    </location>
</feature>
<dbReference type="Proteomes" id="UP000094784">
    <property type="component" value="Unassembled WGS sequence"/>
</dbReference>
<proteinExistence type="predicted"/>
<dbReference type="CDD" id="cd05826">
    <property type="entry name" value="Sortase_B"/>
    <property type="match status" value="1"/>
</dbReference>
<dbReference type="InterPro" id="IPR023365">
    <property type="entry name" value="Sortase_dom-sf"/>
</dbReference>
<evidence type="ECO:0000256" key="1">
    <source>
        <dbReference type="ARBA" id="ARBA00022801"/>
    </source>
</evidence>
<dbReference type="SUPFAM" id="SSF63817">
    <property type="entry name" value="Sortase"/>
    <property type="match status" value="1"/>
</dbReference>
<evidence type="ECO:0000256" key="2">
    <source>
        <dbReference type="PIRSR" id="PIRSR605754-1"/>
    </source>
</evidence>
<dbReference type="EMBL" id="MECQ01000001">
    <property type="protein sequence ID" value="ODV54960.1"/>
    <property type="molecule type" value="Genomic_DNA"/>
</dbReference>
<keyword evidence="1" id="KW-0378">Hydrolase</keyword>
<dbReference type="NCBIfam" id="TIGR03064">
    <property type="entry name" value="sortase_srtB"/>
    <property type="match status" value="1"/>
</dbReference>
<feature type="active site" description="Proton donor/acceptor" evidence="2">
    <location>
        <position position="147"/>
    </location>
</feature>
<dbReference type="InterPro" id="IPR009835">
    <property type="entry name" value="SrtB"/>
</dbReference>
<sequence length="262" mass="30336">MIGDRMKKKASKLVTFLYVAIFLFSAFSLAKYLYTYYETSKSLKEVQDIYQATLSTIEDRPVNQEEETQAPSTIRPQFQDLLAMNRQIVGWISVDGTKLNNPVLQADNNEFYLNHNFRDEESRAGSVFMDYRNNILSMNRNTILYGHALKNNTMFGSLKNFLKQDYADDHPIIYLDTLYEGYDIEVFAAYETTIDFYYIETDFTSDGAYQQFLEDIQKRSSIQMNVAISPSDKILTLSTCKDSVMSDDHRFVVQGKLVKRGE</sequence>
<dbReference type="Gene3D" id="2.40.260.10">
    <property type="entry name" value="Sortase"/>
    <property type="match status" value="1"/>
</dbReference>